<evidence type="ECO:0000313" key="3">
    <source>
        <dbReference type="WBParaSite" id="Minc3s00136g05721"/>
    </source>
</evidence>
<keyword evidence="1" id="KW-0812">Transmembrane</keyword>
<proteinExistence type="predicted"/>
<evidence type="ECO:0000256" key="1">
    <source>
        <dbReference type="SAM" id="Phobius"/>
    </source>
</evidence>
<feature type="transmembrane region" description="Helical" evidence="1">
    <location>
        <begin position="38"/>
        <end position="56"/>
    </location>
</feature>
<keyword evidence="1" id="KW-1133">Transmembrane helix</keyword>
<evidence type="ECO:0000313" key="2">
    <source>
        <dbReference type="Proteomes" id="UP000887563"/>
    </source>
</evidence>
<organism evidence="2 3">
    <name type="scientific">Meloidogyne incognita</name>
    <name type="common">Southern root-knot nematode worm</name>
    <name type="synonym">Oxyuris incognita</name>
    <dbReference type="NCBI Taxonomy" id="6306"/>
    <lineage>
        <taxon>Eukaryota</taxon>
        <taxon>Metazoa</taxon>
        <taxon>Ecdysozoa</taxon>
        <taxon>Nematoda</taxon>
        <taxon>Chromadorea</taxon>
        <taxon>Rhabditida</taxon>
        <taxon>Tylenchina</taxon>
        <taxon>Tylenchomorpha</taxon>
        <taxon>Tylenchoidea</taxon>
        <taxon>Meloidogynidae</taxon>
        <taxon>Meloidogyninae</taxon>
        <taxon>Meloidogyne</taxon>
        <taxon>Meloidogyne incognita group</taxon>
    </lineage>
</organism>
<protein>
    <submittedName>
        <fullName evidence="3">Uncharacterized protein</fullName>
    </submittedName>
</protein>
<dbReference type="WBParaSite" id="Minc3s00136g05721">
    <property type="protein sequence ID" value="Minc3s00136g05721"/>
    <property type="gene ID" value="Minc3s00136g05721"/>
</dbReference>
<accession>A0A914KW34</accession>
<keyword evidence="1" id="KW-0472">Membrane</keyword>
<dbReference type="AlphaFoldDB" id="A0A914KW34"/>
<keyword evidence="2" id="KW-1185">Reference proteome</keyword>
<sequence>MPDEKKAIENFTQGLDNITHGMKDGCSIVRALGGDDEAAVAGAFFGGIFGMLGSLIKKK</sequence>
<name>A0A914KW34_MELIC</name>
<reference evidence="3" key="1">
    <citation type="submission" date="2022-11" db="UniProtKB">
        <authorList>
            <consortium name="WormBaseParasite"/>
        </authorList>
    </citation>
    <scope>IDENTIFICATION</scope>
</reference>
<dbReference type="Proteomes" id="UP000887563">
    <property type="component" value="Unplaced"/>
</dbReference>